<gene>
    <name evidence="8" type="ORF">ECRASSUSDP1_LOCUS16591</name>
</gene>
<organism evidence="8 9">
    <name type="scientific">Euplotes crassus</name>
    <dbReference type="NCBI Taxonomy" id="5936"/>
    <lineage>
        <taxon>Eukaryota</taxon>
        <taxon>Sar</taxon>
        <taxon>Alveolata</taxon>
        <taxon>Ciliophora</taxon>
        <taxon>Intramacronucleata</taxon>
        <taxon>Spirotrichea</taxon>
        <taxon>Hypotrichia</taxon>
        <taxon>Euplotida</taxon>
        <taxon>Euplotidae</taxon>
        <taxon>Moneuplotes</taxon>
    </lineage>
</organism>
<dbReference type="InterPro" id="IPR050518">
    <property type="entry name" value="Rpo3/RPB3_RNA_Pol_subunit"/>
</dbReference>
<feature type="domain" description="DNA-directed RNA polymerase RpoA/D/Rpb3-type" evidence="7">
    <location>
        <begin position="50"/>
        <end position="332"/>
    </location>
</feature>
<evidence type="ECO:0000256" key="4">
    <source>
        <dbReference type="ARBA" id="ARBA00023163"/>
    </source>
</evidence>
<dbReference type="FunFam" id="2.170.120.12:FF:000003">
    <property type="entry name" value="Dna-directed rna polymerases i and iii subunit"/>
    <property type="match status" value="1"/>
</dbReference>
<dbReference type="PANTHER" id="PTHR11800">
    <property type="entry name" value="DNA-DIRECTED RNA POLYMERASE"/>
    <property type="match status" value="1"/>
</dbReference>
<dbReference type="SMART" id="SM00662">
    <property type="entry name" value="RPOLD"/>
    <property type="match status" value="1"/>
</dbReference>
<keyword evidence="9" id="KW-1185">Reference proteome</keyword>
<dbReference type="NCBIfam" id="NF001988">
    <property type="entry name" value="PRK00783.1"/>
    <property type="match status" value="1"/>
</dbReference>
<evidence type="ECO:0000256" key="2">
    <source>
        <dbReference type="ARBA" id="ARBA00022083"/>
    </source>
</evidence>
<evidence type="ECO:0000313" key="9">
    <source>
        <dbReference type="Proteomes" id="UP001295684"/>
    </source>
</evidence>
<dbReference type="PANTHER" id="PTHR11800:SF13">
    <property type="entry name" value="DNA-DIRECTED RNA POLYMERASES I AND III SUBUNIT RPAC1"/>
    <property type="match status" value="1"/>
</dbReference>
<keyword evidence="4" id="KW-0804">Transcription</keyword>
<keyword evidence="5" id="KW-0539">Nucleus</keyword>
<dbReference type="Pfam" id="PF01193">
    <property type="entry name" value="RNA_pol_L"/>
    <property type="match status" value="1"/>
</dbReference>
<dbReference type="GO" id="GO:0003899">
    <property type="term" value="F:DNA-directed RNA polymerase activity"/>
    <property type="evidence" value="ECO:0007669"/>
    <property type="project" value="InterPro"/>
</dbReference>
<dbReference type="AlphaFoldDB" id="A0AAD2CZM5"/>
<dbReference type="CDD" id="cd07032">
    <property type="entry name" value="RNAP_I_II_AC40"/>
    <property type="match status" value="1"/>
</dbReference>
<dbReference type="Gene3D" id="2.170.120.12">
    <property type="entry name" value="DNA-directed RNA polymerase, insert domain"/>
    <property type="match status" value="1"/>
</dbReference>
<dbReference type="GO" id="GO:0005736">
    <property type="term" value="C:RNA polymerase I complex"/>
    <property type="evidence" value="ECO:0007669"/>
    <property type="project" value="TreeGrafter"/>
</dbReference>
<dbReference type="InterPro" id="IPR036643">
    <property type="entry name" value="RNApol_insert_sf"/>
</dbReference>
<evidence type="ECO:0000256" key="1">
    <source>
        <dbReference type="ARBA" id="ARBA00004123"/>
    </source>
</evidence>
<evidence type="ECO:0000259" key="7">
    <source>
        <dbReference type="SMART" id="SM00662"/>
    </source>
</evidence>
<dbReference type="InterPro" id="IPR011263">
    <property type="entry name" value="DNA-dir_RNA_pol_RpoA/D/Rpb3"/>
</dbReference>
<name>A0AAD2CZM5_EUPCR</name>
<dbReference type="InterPro" id="IPR022842">
    <property type="entry name" value="RNAP_Rpo3/Rpb3/RPAC1"/>
</dbReference>
<dbReference type="SUPFAM" id="SSF55257">
    <property type="entry name" value="RBP11-like subunits of RNA polymerase"/>
    <property type="match status" value="1"/>
</dbReference>
<dbReference type="Gene3D" id="3.30.1360.10">
    <property type="entry name" value="RNA polymerase, RBP11-like subunit"/>
    <property type="match status" value="1"/>
</dbReference>
<comment type="subcellular location">
    <subcellularLocation>
        <location evidence="1">Nucleus</location>
    </subcellularLocation>
</comment>
<comment type="caution">
    <text evidence="8">The sequence shown here is derived from an EMBL/GenBank/DDBJ whole genome shotgun (WGS) entry which is preliminary data.</text>
</comment>
<evidence type="ECO:0000256" key="6">
    <source>
        <dbReference type="ARBA" id="ARBA00025804"/>
    </source>
</evidence>
<protein>
    <recommendedName>
        <fullName evidence="2">DNA-directed RNA polymerases I and III subunit RPAC1</fullName>
    </recommendedName>
</protein>
<dbReference type="InterPro" id="IPR036603">
    <property type="entry name" value="RBP11-like"/>
</dbReference>
<dbReference type="GO" id="GO:0005666">
    <property type="term" value="C:RNA polymerase III complex"/>
    <property type="evidence" value="ECO:0007669"/>
    <property type="project" value="TreeGrafter"/>
</dbReference>
<dbReference type="Pfam" id="PF01000">
    <property type="entry name" value="RNA_pol_A_bac"/>
    <property type="match status" value="1"/>
</dbReference>
<dbReference type="EMBL" id="CAMPGE010016689">
    <property type="protein sequence ID" value="CAI2375230.1"/>
    <property type="molecule type" value="Genomic_DNA"/>
</dbReference>
<dbReference type="GO" id="GO:0046983">
    <property type="term" value="F:protein dimerization activity"/>
    <property type="evidence" value="ECO:0007669"/>
    <property type="project" value="InterPro"/>
</dbReference>
<accession>A0AAD2CZM5</accession>
<evidence type="ECO:0000256" key="3">
    <source>
        <dbReference type="ARBA" id="ARBA00022478"/>
    </source>
</evidence>
<dbReference type="HAMAP" id="MF_00320">
    <property type="entry name" value="RNApol_arch_Rpo3"/>
    <property type="match status" value="1"/>
</dbReference>
<dbReference type="SUPFAM" id="SSF56553">
    <property type="entry name" value="Insert subdomain of RNA polymerase alpha subunit"/>
    <property type="match status" value="1"/>
</dbReference>
<dbReference type="InterPro" id="IPR011262">
    <property type="entry name" value="DNA-dir_RNA_pol_insert"/>
</dbReference>
<reference evidence="8" key="1">
    <citation type="submission" date="2023-07" db="EMBL/GenBank/DDBJ databases">
        <authorList>
            <consortium name="AG Swart"/>
            <person name="Singh M."/>
            <person name="Singh A."/>
            <person name="Seah K."/>
            <person name="Emmerich C."/>
        </authorList>
    </citation>
    <scope>NUCLEOTIDE SEQUENCE</scope>
    <source>
        <strain evidence="8">DP1</strain>
    </source>
</reference>
<proteinExistence type="inferred from homology"/>
<evidence type="ECO:0000256" key="5">
    <source>
        <dbReference type="ARBA" id="ARBA00023242"/>
    </source>
</evidence>
<sequence>MSNIFEESKTRAFIKNEGVDYNTTVTTQELPLEDFAENLQIDVISLNDEDITFDVKGIDPAFANALRRIFISEIPTMAIEKVNMWQNTSVIPDEVLAHRMGLVPIKVDPRLFEVKGKNEDHNENNCVQFNLHIKCTRKNTPEAQNRENDILPENDEALFNHASVYTSDMKWVPIGTQEEKFKNTPIRPVYEDILLSKMRPGQEIEMELMCEKGVGKTHAKWSPVSTAYYRLLPDIALKEEISGEEAQELKSKCPMNVFDIEDTGKLFVKNSRVCTTCRECIRDEKFVDKIKLAKVKNHFEFTVESVGMYKPEEIVTEGIKILKEKVKCWKNTMKGMEEDEE</sequence>
<dbReference type="InterPro" id="IPR033901">
    <property type="entry name" value="RNAPI/III_AC40"/>
</dbReference>
<dbReference type="Proteomes" id="UP001295684">
    <property type="component" value="Unassembled WGS sequence"/>
</dbReference>
<evidence type="ECO:0000313" key="8">
    <source>
        <dbReference type="EMBL" id="CAI2375230.1"/>
    </source>
</evidence>
<dbReference type="GO" id="GO:0006351">
    <property type="term" value="P:DNA-templated transcription"/>
    <property type="evidence" value="ECO:0007669"/>
    <property type="project" value="InterPro"/>
</dbReference>
<comment type="similarity">
    <text evidence="6">Belongs to the archaeal Rpo3/eukaryotic RPB3 RNA polymerase subunit family.</text>
</comment>
<keyword evidence="3" id="KW-0240">DNA-directed RNA polymerase</keyword>